<keyword evidence="2" id="KW-1185">Reference proteome</keyword>
<protein>
    <submittedName>
        <fullName evidence="1">Oidioi.mRNA.OKI2018_I69.PAR.g9499.t1.cds</fullName>
    </submittedName>
</protein>
<evidence type="ECO:0000313" key="2">
    <source>
        <dbReference type="Proteomes" id="UP001158576"/>
    </source>
</evidence>
<dbReference type="Proteomes" id="UP001158576">
    <property type="component" value="Chromosome PAR"/>
</dbReference>
<organism evidence="1 2">
    <name type="scientific">Oikopleura dioica</name>
    <name type="common">Tunicate</name>
    <dbReference type="NCBI Taxonomy" id="34765"/>
    <lineage>
        <taxon>Eukaryota</taxon>
        <taxon>Metazoa</taxon>
        <taxon>Chordata</taxon>
        <taxon>Tunicata</taxon>
        <taxon>Appendicularia</taxon>
        <taxon>Copelata</taxon>
        <taxon>Oikopleuridae</taxon>
        <taxon>Oikopleura</taxon>
    </lineage>
</organism>
<evidence type="ECO:0000313" key="1">
    <source>
        <dbReference type="EMBL" id="CAG5080188.1"/>
    </source>
</evidence>
<name>A0ABN7RTK5_OIKDI</name>
<gene>
    <name evidence="1" type="ORF">OKIOD_LOCUS1057</name>
</gene>
<dbReference type="EMBL" id="OU015568">
    <property type="protein sequence ID" value="CAG5080188.1"/>
    <property type="molecule type" value="Genomic_DNA"/>
</dbReference>
<sequence length="95" mass="11466">MTTNRRGQNINLFIRKANFRVGRRLYYGWIMGYELQGQLRIRYFSTSKADCPVKIGRWFSVPNLRRYSSSPRKIIQLRRQKDSKPVTFEIKDQTY</sequence>
<reference evidence="1 2" key="1">
    <citation type="submission" date="2021-04" db="EMBL/GenBank/DDBJ databases">
        <authorList>
            <person name="Bliznina A."/>
        </authorList>
    </citation>
    <scope>NUCLEOTIDE SEQUENCE [LARGE SCALE GENOMIC DNA]</scope>
</reference>
<proteinExistence type="predicted"/>
<accession>A0ABN7RTK5</accession>